<reference evidence="3 4" key="1">
    <citation type="submission" date="2018-09" db="EMBL/GenBank/DDBJ databases">
        <authorList>
            <person name="Wang X."/>
            <person name="Du Z."/>
        </authorList>
    </citation>
    <scope>NUCLEOTIDE SEQUENCE [LARGE SCALE GENOMIC DNA]</scope>
    <source>
        <strain evidence="3 4">N3</strain>
    </source>
</reference>
<dbReference type="Proteomes" id="UP000283522">
    <property type="component" value="Unassembled WGS sequence"/>
</dbReference>
<evidence type="ECO:0000313" key="4">
    <source>
        <dbReference type="Proteomes" id="UP000283522"/>
    </source>
</evidence>
<dbReference type="InterPro" id="IPR035986">
    <property type="entry name" value="PKD_dom_sf"/>
</dbReference>
<comment type="caution">
    <text evidence="3">The sequence shown here is derived from an EMBL/GenBank/DDBJ whole genome shotgun (WGS) entry which is preliminary data.</text>
</comment>
<keyword evidence="4" id="KW-1185">Reference proteome</keyword>
<evidence type="ECO:0000256" key="1">
    <source>
        <dbReference type="SAM" id="SignalP"/>
    </source>
</evidence>
<dbReference type="RefSeq" id="WP_119478248.1">
    <property type="nucleotide sequence ID" value="NZ_QXML01000006.1"/>
</dbReference>
<dbReference type="PROSITE" id="PS50093">
    <property type="entry name" value="PKD"/>
    <property type="match status" value="1"/>
</dbReference>
<dbReference type="Pfam" id="PF13573">
    <property type="entry name" value="SprB"/>
    <property type="match status" value="1"/>
</dbReference>
<dbReference type="InterPro" id="IPR035234">
    <property type="entry name" value="IgGFc-bd_N"/>
</dbReference>
<dbReference type="InterPro" id="IPR025667">
    <property type="entry name" value="SprB_repeat"/>
</dbReference>
<dbReference type="PANTHER" id="PTHR46534">
    <property type="entry name" value="IGGFC_BINDING DOMAIN-CONTAINING PROTEIN"/>
    <property type="match status" value="1"/>
</dbReference>
<dbReference type="CDD" id="cd00146">
    <property type="entry name" value="PKD"/>
    <property type="match status" value="1"/>
</dbReference>
<accession>A0A418PQ79</accession>
<dbReference type="EMBL" id="QXML01000006">
    <property type="protein sequence ID" value="RIW14450.1"/>
    <property type="molecule type" value="Genomic_DNA"/>
</dbReference>
<feature type="chain" id="PRO_5019166933" evidence="1">
    <location>
        <begin position="25"/>
        <end position="1048"/>
    </location>
</feature>
<gene>
    <name evidence="3" type="ORF">D0X99_12880</name>
</gene>
<dbReference type="AlphaFoldDB" id="A0A418PQ79"/>
<name>A0A418PQ79_9BACT</name>
<evidence type="ECO:0000313" key="3">
    <source>
        <dbReference type="EMBL" id="RIW14450.1"/>
    </source>
</evidence>
<dbReference type="Pfam" id="PF17517">
    <property type="entry name" value="IgGFc_binding"/>
    <property type="match status" value="1"/>
</dbReference>
<dbReference type="OrthoDB" id="7794186at2"/>
<dbReference type="Gene3D" id="2.60.40.10">
    <property type="entry name" value="Immunoglobulins"/>
    <property type="match status" value="1"/>
</dbReference>
<dbReference type="Gene3D" id="2.60.40.740">
    <property type="match status" value="1"/>
</dbReference>
<protein>
    <submittedName>
        <fullName evidence="3">PKD domain-containing protein</fullName>
    </submittedName>
</protein>
<dbReference type="InterPro" id="IPR000601">
    <property type="entry name" value="PKD_dom"/>
</dbReference>
<proteinExistence type="predicted"/>
<feature type="signal peptide" evidence="1">
    <location>
        <begin position="1"/>
        <end position="24"/>
    </location>
</feature>
<keyword evidence="1" id="KW-0732">Signal</keyword>
<dbReference type="InterPro" id="IPR013783">
    <property type="entry name" value="Ig-like_fold"/>
</dbReference>
<evidence type="ECO:0000259" key="2">
    <source>
        <dbReference type="PROSITE" id="PS50093"/>
    </source>
</evidence>
<sequence>MKHKKRLKIFLLCLSFFISIGAQAQLSTLGREFYVGFMENNKTSAFPDQALISITANEDASGSLTYGGTVIPFSLTKGKVFTHTVNSNTYDLLHRDSEVIESKSVKITSSGDIAVHAFNLRTNSSDGTVVLPSNSLGKDYFVTAHYNPPTSTTSDFESTVLVVAVEDNTQVEITPSAATVKGKSPGSSFLVTLNSGQTYQVKGNGDLTGTRVRVVNGTDGDCKNIAVFGGNKMTYGGSCGFSGDHLFQQAFPVFTWGKTFTHIPLSGRTSGEIVKILASENGTEVFVNGQSKGIINEGKFLEVEFAKDEVAIIETSKPSAVSMIAKSMDCNESSNDLFGDPFLLTYNPDNQKIEEAIFNSLSGGGFTNHYVNILLETASISKTILNNKAIDSEFKPVPGNPQLSYARIKVASGPNSLSNPDGFIAYAYGAGLRSSYGFSAGANLESTKFEAKSSYGFEVIGDRIACLNQEGTWLIHPENEAYTVFSWDFGDGSPVVEGQEVGHTFKTEGKYQIKVLASTGKGSCGIEREFTFEVEVKKVTVELVGPESTCSAEELTYTLANPTNFDRIIWEEVVGGEIVAKTEESITIRWLDQFEEGKISAIPVGENGCLGDRIEKTVKIGAAQTEITPVGPDKLCGPIVEVVTYEVPNPTAGKTFEWVVIGGEIKSGQNTSKVEVLWNINATDAGIYFLEKSSQNSPGICPKISKTLKISKIDPVKIDSIALVAPSCPGEAGGSIVLKVSGGSGTHDISWSHQPDLNSGTAQNLKAGIYKVIITDRSGCGVLIQEIELKDPESMKLNGELEYLPITCAGGNDGGFKAKVIGGTAPYTVEGVSSTWDGTNLTVTGMSEGKFSLFILDSKGCSLPIAGEIKGSKPLTASFLQESPGCPGGANGALSVVVSGGVPPYKYSWSDGGVFVAASATSKAILSSGSSISSMPSGQYEVTITDAKGCSVTAFGTIEESKPQVRMPTGFMPKDGIYAPVSNCYLDFQMQILNRWGQVVYSGKEGWDGLFRGEEAPIGNYSYVVTYQYPKEGINQVEEIQGVFTLIR</sequence>
<dbReference type="PANTHER" id="PTHR46534:SF1">
    <property type="entry name" value="IGGFC-BINDING PROTEIN N-TERMINAL DOMAIN-CONTAINING PROTEIN"/>
    <property type="match status" value="1"/>
</dbReference>
<feature type="domain" description="PKD" evidence="2">
    <location>
        <begin position="483"/>
        <end position="523"/>
    </location>
</feature>
<organism evidence="3 4">
    <name type="scientific">Algoriphagus lacus</name>
    <dbReference type="NCBI Taxonomy" id="2056311"/>
    <lineage>
        <taxon>Bacteria</taxon>
        <taxon>Pseudomonadati</taxon>
        <taxon>Bacteroidota</taxon>
        <taxon>Cytophagia</taxon>
        <taxon>Cytophagales</taxon>
        <taxon>Cyclobacteriaceae</taxon>
        <taxon>Algoriphagus</taxon>
    </lineage>
</organism>
<dbReference type="Pfam" id="PF18911">
    <property type="entry name" value="PKD_4"/>
    <property type="match status" value="1"/>
</dbReference>
<dbReference type="SUPFAM" id="SSF49299">
    <property type="entry name" value="PKD domain"/>
    <property type="match status" value="1"/>
</dbReference>